<dbReference type="Gene3D" id="3.40.1410.10">
    <property type="entry name" value="Chorismate lyase-like"/>
    <property type="match status" value="1"/>
</dbReference>
<organism evidence="5 6">
    <name type="scientific">Planosporangium mesophilum</name>
    <dbReference type="NCBI Taxonomy" id="689768"/>
    <lineage>
        <taxon>Bacteria</taxon>
        <taxon>Bacillati</taxon>
        <taxon>Actinomycetota</taxon>
        <taxon>Actinomycetes</taxon>
        <taxon>Micromonosporales</taxon>
        <taxon>Micromonosporaceae</taxon>
        <taxon>Planosporangium</taxon>
    </lineage>
</organism>
<dbReference type="SMART" id="SM00345">
    <property type="entry name" value="HTH_GNTR"/>
    <property type="match status" value="1"/>
</dbReference>
<dbReference type="InterPro" id="IPR050679">
    <property type="entry name" value="Bact_HTH_transcr_reg"/>
</dbReference>
<dbReference type="InterPro" id="IPR036388">
    <property type="entry name" value="WH-like_DNA-bd_sf"/>
</dbReference>
<feature type="domain" description="HTH gntR-type" evidence="4">
    <location>
        <begin position="18"/>
        <end position="86"/>
    </location>
</feature>
<gene>
    <name evidence="5" type="ORF">Pme01_29020</name>
</gene>
<dbReference type="AlphaFoldDB" id="A0A8J3TA00"/>
<accession>A0A8J3TA00</accession>
<evidence type="ECO:0000256" key="3">
    <source>
        <dbReference type="ARBA" id="ARBA00023163"/>
    </source>
</evidence>
<keyword evidence="2" id="KW-0238">DNA-binding</keyword>
<dbReference type="SMART" id="SM00866">
    <property type="entry name" value="UTRA"/>
    <property type="match status" value="1"/>
</dbReference>
<evidence type="ECO:0000256" key="2">
    <source>
        <dbReference type="ARBA" id="ARBA00023125"/>
    </source>
</evidence>
<keyword evidence="3" id="KW-0804">Transcription</keyword>
<dbReference type="InterPro" id="IPR000524">
    <property type="entry name" value="Tscrpt_reg_HTH_GntR"/>
</dbReference>
<dbReference type="GO" id="GO:0003677">
    <property type="term" value="F:DNA binding"/>
    <property type="evidence" value="ECO:0007669"/>
    <property type="project" value="UniProtKB-KW"/>
</dbReference>
<dbReference type="SUPFAM" id="SSF46785">
    <property type="entry name" value="Winged helix' DNA-binding domain"/>
    <property type="match status" value="1"/>
</dbReference>
<dbReference type="RefSeq" id="WP_168117750.1">
    <property type="nucleotide sequence ID" value="NZ_BOON01000027.1"/>
</dbReference>
<dbReference type="EMBL" id="BOON01000027">
    <property type="protein sequence ID" value="GII23305.1"/>
    <property type="molecule type" value="Genomic_DNA"/>
</dbReference>
<evidence type="ECO:0000313" key="6">
    <source>
        <dbReference type="Proteomes" id="UP000599074"/>
    </source>
</evidence>
<dbReference type="SUPFAM" id="SSF64288">
    <property type="entry name" value="Chorismate lyase-like"/>
    <property type="match status" value="1"/>
</dbReference>
<dbReference type="Gene3D" id="1.10.10.10">
    <property type="entry name" value="Winged helix-like DNA-binding domain superfamily/Winged helix DNA-binding domain"/>
    <property type="match status" value="1"/>
</dbReference>
<dbReference type="GO" id="GO:0003700">
    <property type="term" value="F:DNA-binding transcription factor activity"/>
    <property type="evidence" value="ECO:0007669"/>
    <property type="project" value="InterPro"/>
</dbReference>
<dbReference type="InterPro" id="IPR011663">
    <property type="entry name" value="UTRA"/>
</dbReference>
<dbReference type="Proteomes" id="UP000599074">
    <property type="component" value="Unassembled WGS sequence"/>
</dbReference>
<dbReference type="InterPro" id="IPR036390">
    <property type="entry name" value="WH_DNA-bd_sf"/>
</dbReference>
<keyword evidence="6" id="KW-1185">Reference proteome</keyword>
<dbReference type="Pfam" id="PF00392">
    <property type="entry name" value="GntR"/>
    <property type="match status" value="1"/>
</dbReference>
<evidence type="ECO:0000256" key="1">
    <source>
        <dbReference type="ARBA" id="ARBA00023015"/>
    </source>
</evidence>
<name>A0A8J3TA00_9ACTN</name>
<dbReference type="Pfam" id="PF07702">
    <property type="entry name" value="UTRA"/>
    <property type="match status" value="1"/>
</dbReference>
<dbReference type="PANTHER" id="PTHR44846">
    <property type="entry name" value="MANNOSYL-D-GLYCERATE TRANSPORT/METABOLISM SYSTEM REPRESSOR MNGR-RELATED"/>
    <property type="match status" value="1"/>
</dbReference>
<sequence length="258" mass="28425">MPERTAGAAAIRKPGGEQSAYQSLARELRTALLRREYPEGVRLPTEAELAERHRVSRQTVRRAFQDLVAEGMVYRVPGRGTFAAPRSDQYLRQFGSVEDLMGLSIDTSMELVTGLHRTVHVDAAGRLRLGADIVHSLAFRRLHDGVPFCLTTVYLPPAVGKLVEEVPELSATGSSSRLTVIGLLDTRLADPIAEAEQSITVVLAPPAVAAHLGCEPDQPLLRIDRVYYSTAGQPVELAVSYFVPERYSYRVRLRRSGH</sequence>
<dbReference type="CDD" id="cd07377">
    <property type="entry name" value="WHTH_GntR"/>
    <property type="match status" value="1"/>
</dbReference>
<comment type="caution">
    <text evidence="5">The sequence shown here is derived from an EMBL/GenBank/DDBJ whole genome shotgun (WGS) entry which is preliminary data.</text>
</comment>
<keyword evidence="1" id="KW-0805">Transcription regulation</keyword>
<dbReference type="GO" id="GO:0045892">
    <property type="term" value="P:negative regulation of DNA-templated transcription"/>
    <property type="evidence" value="ECO:0007669"/>
    <property type="project" value="TreeGrafter"/>
</dbReference>
<dbReference type="InterPro" id="IPR028978">
    <property type="entry name" value="Chorismate_lyase_/UTRA_dom_sf"/>
</dbReference>
<evidence type="ECO:0000313" key="5">
    <source>
        <dbReference type="EMBL" id="GII23305.1"/>
    </source>
</evidence>
<protein>
    <submittedName>
        <fullName evidence="5">GntR family transcriptional regulator</fullName>
    </submittedName>
</protein>
<proteinExistence type="predicted"/>
<dbReference type="PANTHER" id="PTHR44846:SF1">
    <property type="entry name" value="MANNOSYL-D-GLYCERATE TRANSPORT_METABOLISM SYSTEM REPRESSOR MNGR-RELATED"/>
    <property type="match status" value="1"/>
</dbReference>
<dbReference type="PRINTS" id="PR00035">
    <property type="entry name" value="HTHGNTR"/>
</dbReference>
<evidence type="ECO:0000259" key="4">
    <source>
        <dbReference type="PROSITE" id="PS50949"/>
    </source>
</evidence>
<dbReference type="PROSITE" id="PS50949">
    <property type="entry name" value="HTH_GNTR"/>
    <property type="match status" value="1"/>
</dbReference>
<reference evidence="5" key="1">
    <citation type="submission" date="2021-01" db="EMBL/GenBank/DDBJ databases">
        <title>Whole genome shotgun sequence of Planosporangium mesophilum NBRC 109066.</title>
        <authorList>
            <person name="Komaki H."/>
            <person name="Tamura T."/>
        </authorList>
    </citation>
    <scope>NUCLEOTIDE SEQUENCE</scope>
    <source>
        <strain evidence="5">NBRC 109066</strain>
    </source>
</reference>